<dbReference type="KEGG" id="oca:OCAR_5498"/>
<dbReference type="Proteomes" id="UP000007730">
    <property type="component" value="Chromosome"/>
</dbReference>
<evidence type="ECO:0000313" key="1">
    <source>
        <dbReference type="EMBL" id="AEI07186.1"/>
    </source>
</evidence>
<dbReference type="eggNOG" id="ENOG5031CQ1">
    <property type="taxonomic scope" value="Bacteria"/>
</dbReference>
<sequence length="68" mass="7175">MADDISSKLDILIKLQAAALTASMPSSKDKILFLDSAGLRPTLIAEILGTTANHVNVTLSKGRKPKGK</sequence>
<keyword evidence="2" id="KW-1185">Reference proteome</keyword>
<evidence type="ECO:0000313" key="2">
    <source>
        <dbReference type="Proteomes" id="UP000007730"/>
    </source>
</evidence>
<organism evidence="1 2">
    <name type="scientific">Afipia carboxidovorans (strain ATCC 49405 / DSM 1227 / KCTC 32145 / OM5)</name>
    <name type="common">Oligotropha carboxidovorans</name>
    <dbReference type="NCBI Taxonomy" id="504832"/>
    <lineage>
        <taxon>Bacteria</taxon>
        <taxon>Pseudomonadati</taxon>
        <taxon>Pseudomonadota</taxon>
        <taxon>Alphaproteobacteria</taxon>
        <taxon>Hyphomicrobiales</taxon>
        <taxon>Nitrobacteraceae</taxon>
        <taxon>Afipia</taxon>
    </lineage>
</organism>
<protein>
    <submittedName>
        <fullName evidence="1">Uncharacterized protein</fullName>
    </submittedName>
</protein>
<name>B6JHW3_AFIC5</name>
<dbReference type="HOGENOM" id="CLU_2789849_0_0_5"/>
<dbReference type="RefSeq" id="WP_012562659.1">
    <property type="nucleotide sequence ID" value="NC_011386.1"/>
</dbReference>
<accession>B6JHW3</accession>
<gene>
    <name evidence="1" type="ordered locus">OCA5_c24910</name>
</gene>
<dbReference type="KEGG" id="ocg:OCA5_c24910"/>
<dbReference type="AlphaFoldDB" id="B6JHW3"/>
<proteinExistence type="predicted"/>
<dbReference type="EMBL" id="CP002826">
    <property type="protein sequence ID" value="AEI07186.1"/>
    <property type="molecule type" value="Genomic_DNA"/>
</dbReference>
<dbReference type="OrthoDB" id="8265912at2"/>
<reference evidence="1 2" key="1">
    <citation type="journal article" date="2011" name="J. Bacteriol.">
        <title>Complete genome sequences of the chemolithoautotrophic Oligotropha carboxidovorans strains OM4 and OM5.</title>
        <authorList>
            <person name="Volland S."/>
            <person name="Rachinger M."/>
            <person name="Strittmatter A."/>
            <person name="Daniel R."/>
            <person name="Gottschalk G."/>
            <person name="Meyer O."/>
        </authorList>
    </citation>
    <scope>NUCLEOTIDE SEQUENCE [LARGE SCALE GENOMIC DNA]</scope>
    <source>
        <strain evidence="2">ATCC 49405 / DSM 1227 / KCTC 32145 / OM5</strain>
    </source>
</reference>